<keyword evidence="2" id="KW-0689">Ribosomal protein</keyword>
<evidence type="ECO:0000313" key="3">
    <source>
        <dbReference type="Proteomes" id="UP000485058"/>
    </source>
</evidence>
<accession>A0A699YZ62</accession>
<dbReference type="AlphaFoldDB" id="A0A699YZ62"/>
<keyword evidence="3" id="KW-1185">Reference proteome</keyword>
<proteinExistence type="predicted"/>
<dbReference type="InterPro" id="IPR003029">
    <property type="entry name" value="S1_domain"/>
</dbReference>
<dbReference type="Pfam" id="PF00575">
    <property type="entry name" value="S1"/>
    <property type="match status" value="1"/>
</dbReference>
<dbReference type="Proteomes" id="UP000485058">
    <property type="component" value="Unassembled WGS sequence"/>
</dbReference>
<protein>
    <submittedName>
        <fullName evidence="2">Small subunit ribosomal protein S1</fullName>
    </submittedName>
</protein>
<dbReference type="SMART" id="SM00316">
    <property type="entry name" value="S1"/>
    <property type="match status" value="2"/>
</dbReference>
<name>A0A699YZ62_HAELA</name>
<feature type="non-terminal residue" evidence="2">
    <location>
        <position position="197"/>
    </location>
</feature>
<feature type="domain" description="S1 motif" evidence="1">
    <location>
        <begin position="28"/>
        <end position="99"/>
    </location>
</feature>
<comment type="caution">
    <text evidence="2">The sequence shown here is derived from an EMBL/GenBank/DDBJ whole genome shotgun (WGS) entry which is preliminary data.</text>
</comment>
<evidence type="ECO:0000313" key="2">
    <source>
        <dbReference type="EMBL" id="GFH15547.1"/>
    </source>
</evidence>
<gene>
    <name evidence="2" type="ORF">HaLaN_11789</name>
</gene>
<dbReference type="SUPFAM" id="SSF50249">
    <property type="entry name" value="Nucleic acid-binding proteins"/>
    <property type="match status" value="1"/>
</dbReference>
<dbReference type="PROSITE" id="PS50126">
    <property type="entry name" value="S1"/>
    <property type="match status" value="1"/>
</dbReference>
<dbReference type="CDD" id="cd00164">
    <property type="entry name" value="S1_like"/>
    <property type="match status" value="1"/>
</dbReference>
<dbReference type="InterPro" id="IPR012340">
    <property type="entry name" value="NA-bd_OB-fold"/>
</dbReference>
<sequence length="197" mass="21355">LLQLRSASTDVAAATAPQQEQHPRLQVHDLCDGEVKELTKLLAIVQLDKGGLGRLHVSQFSKQRVEDMTSPPVFRIGEKIKAVVLSLKPGQMPLLATKVLEAVPEKNALRAKRDAANQQLQVGQVVTGVVVLVGKHMARIQVGEATVTLRGQWNTQELRVGEERKVLVTGLSLEAKLVTGTVHFTEGNTPGTFVPIP</sequence>
<organism evidence="2 3">
    <name type="scientific">Haematococcus lacustris</name>
    <name type="common">Green alga</name>
    <name type="synonym">Haematococcus pluvialis</name>
    <dbReference type="NCBI Taxonomy" id="44745"/>
    <lineage>
        <taxon>Eukaryota</taxon>
        <taxon>Viridiplantae</taxon>
        <taxon>Chlorophyta</taxon>
        <taxon>core chlorophytes</taxon>
        <taxon>Chlorophyceae</taxon>
        <taxon>CS clade</taxon>
        <taxon>Chlamydomonadales</taxon>
        <taxon>Haematococcaceae</taxon>
        <taxon>Haematococcus</taxon>
    </lineage>
</organism>
<dbReference type="EMBL" id="BLLF01000866">
    <property type="protein sequence ID" value="GFH15547.1"/>
    <property type="molecule type" value="Genomic_DNA"/>
</dbReference>
<dbReference type="GO" id="GO:0003676">
    <property type="term" value="F:nucleic acid binding"/>
    <property type="evidence" value="ECO:0007669"/>
    <property type="project" value="InterPro"/>
</dbReference>
<evidence type="ECO:0000259" key="1">
    <source>
        <dbReference type="PROSITE" id="PS50126"/>
    </source>
</evidence>
<keyword evidence="2" id="KW-0687">Ribonucleoprotein</keyword>
<reference evidence="2 3" key="1">
    <citation type="submission" date="2020-02" db="EMBL/GenBank/DDBJ databases">
        <title>Draft genome sequence of Haematococcus lacustris strain NIES-144.</title>
        <authorList>
            <person name="Morimoto D."/>
            <person name="Nakagawa S."/>
            <person name="Yoshida T."/>
            <person name="Sawayama S."/>
        </authorList>
    </citation>
    <scope>NUCLEOTIDE SEQUENCE [LARGE SCALE GENOMIC DNA]</scope>
    <source>
        <strain evidence="2 3">NIES-144</strain>
    </source>
</reference>
<dbReference type="GO" id="GO:0005840">
    <property type="term" value="C:ribosome"/>
    <property type="evidence" value="ECO:0007669"/>
    <property type="project" value="UniProtKB-KW"/>
</dbReference>
<dbReference type="Gene3D" id="2.40.50.140">
    <property type="entry name" value="Nucleic acid-binding proteins"/>
    <property type="match status" value="1"/>
</dbReference>
<feature type="non-terminal residue" evidence="2">
    <location>
        <position position="1"/>
    </location>
</feature>